<reference evidence="4" key="1">
    <citation type="submission" date="2019-06" db="EMBL/GenBank/DDBJ databases">
        <title>Alistipes onderdonkii subsp. vulgaris subsp. nov., Alistipes dispar sp. nov. and Alistipes communis sp. nov., isolated from human faeces, and creation of Alistipes onderdonkii subsp. onderdonkii subsp. nov.</title>
        <authorList>
            <person name="Sakamoto M."/>
            <person name="Ikeyama N."/>
            <person name="Ogata Y."/>
            <person name="Suda W."/>
            <person name="Iino T."/>
            <person name="Hattori M."/>
            <person name="Ohkuma M."/>
        </authorList>
    </citation>
    <scope>NUCLEOTIDE SEQUENCE [LARGE SCALE GENOMIC DNA]</scope>
    <source>
        <strain evidence="4">5CBH24</strain>
    </source>
</reference>
<dbReference type="GeneID" id="78341242"/>
<evidence type="ECO:0000313" key="3">
    <source>
        <dbReference type="EMBL" id="BBL03214.1"/>
    </source>
</evidence>
<gene>
    <name evidence="3" type="ORF">A5CBH24_05270</name>
</gene>
<sequence length="369" mass="41375">MRILLLSTGGKIGGEETFTRNLALGLIERGHYVEMAVGGPVQREDAEKAGIRITEIDITGRSPKRIVCAARQLAHYATKNRFDIIHAQAVGPAIMGIIAKKFFGCRIPWIWHNHGITDFAYRFIVRHLNSLDRIIANSDYVREMLTGNGVKRDRIERIHNGIHIADYTVTEQERLDAREAVRKEFSLSADCRIITYVGRLSPEKGVEVLVDAFRTLCISTENVACLLVGDGVQREELQARINSYPCKEKIIFAGFRRDIKHLLAGSDVFVLPSHIETFSLSILQAFAAGTPCVASDVGGTPEQILPRLNGLLFQDNDSTELASRLNEILNDEEFRCYLTHNAIVLSHSYLNDNRMIGDIENLYGRLISK</sequence>
<evidence type="ECO:0000259" key="1">
    <source>
        <dbReference type="Pfam" id="PF00534"/>
    </source>
</evidence>
<keyword evidence="3" id="KW-0808">Transferase</keyword>
<feature type="domain" description="Glycosyltransferase subfamily 4-like N-terminal" evidence="2">
    <location>
        <begin position="12"/>
        <end position="164"/>
    </location>
</feature>
<dbReference type="SUPFAM" id="SSF53756">
    <property type="entry name" value="UDP-Glycosyltransferase/glycogen phosphorylase"/>
    <property type="match status" value="1"/>
</dbReference>
<dbReference type="Gene3D" id="3.40.50.2000">
    <property type="entry name" value="Glycogen Phosphorylase B"/>
    <property type="match status" value="2"/>
</dbReference>
<dbReference type="CDD" id="cd03801">
    <property type="entry name" value="GT4_PimA-like"/>
    <property type="match status" value="1"/>
</dbReference>
<dbReference type="GO" id="GO:0016757">
    <property type="term" value="F:glycosyltransferase activity"/>
    <property type="evidence" value="ECO:0007669"/>
    <property type="project" value="InterPro"/>
</dbReference>
<evidence type="ECO:0000313" key="4">
    <source>
        <dbReference type="Proteomes" id="UP000318946"/>
    </source>
</evidence>
<dbReference type="PANTHER" id="PTHR45947">
    <property type="entry name" value="SULFOQUINOVOSYL TRANSFERASE SQD2"/>
    <property type="match status" value="1"/>
</dbReference>
<proteinExistence type="predicted"/>
<dbReference type="Proteomes" id="UP000318946">
    <property type="component" value="Chromosome"/>
</dbReference>
<dbReference type="InterPro" id="IPR001296">
    <property type="entry name" value="Glyco_trans_1"/>
</dbReference>
<name>A0A4Y1WRN8_9BACT</name>
<dbReference type="PANTHER" id="PTHR45947:SF3">
    <property type="entry name" value="SULFOQUINOVOSYL TRANSFERASE SQD2"/>
    <property type="match status" value="1"/>
</dbReference>
<dbReference type="EMBL" id="AP019735">
    <property type="protein sequence ID" value="BBL03214.1"/>
    <property type="molecule type" value="Genomic_DNA"/>
</dbReference>
<dbReference type="InterPro" id="IPR050194">
    <property type="entry name" value="Glycosyltransferase_grp1"/>
</dbReference>
<dbReference type="AlphaFoldDB" id="A0A4Y1WRN8"/>
<keyword evidence="4" id="KW-1185">Reference proteome</keyword>
<dbReference type="RefSeq" id="WP_141412121.1">
    <property type="nucleotide sequence ID" value="NZ_AP019735.1"/>
</dbReference>
<dbReference type="Pfam" id="PF00534">
    <property type="entry name" value="Glycos_transf_1"/>
    <property type="match status" value="1"/>
</dbReference>
<dbReference type="OrthoDB" id="1096251at2"/>
<protein>
    <submittedName>
        <fullName evidence="3">Glycosyl transferase</fullName>
    </submittedName>
</protein>
<dbReference type="Pfam" id="PF13439">
    <property type="entry name" value="Glyco_transf_4"/>
    <property type="match status" value="1"/>
</dbReference>
<dbReference type="InterPro" id="IPR028098">
    <property type="entry name" value="Glyco_trans_4-like_N"/>
</dbReference>
<dbReference type="KEGG" id="acou:A5CBH24_05270"/>
<accession>A0A4Y1WRN8</accession>
<organism evidence="3 4">
    <name type="scientific">Alistipes communis</name>
    <dbReference type="NCBI Taxonomy" id="2585118"/>
    <lineage>
        <taxon>Bacteria</taxon>
        <taxon>Pseudomonadati</taxon>
        <taxon>Bacteroidota</taxon>
        <taxon>Bacteroidia</taxon>
        <taxon>Bacteroidales</taxon>
        <taxon>Rikenellaceae</taxon>
        <taxon>Alistipes</taxon>
    </lineage>
</organism>
<feature type="domain" description="Glycosyl transferase family 1" evidence="1">
    <location>
        <begin position="179"/>
        <end position="342"/>
    </location>
</feature>
<evidence type="ECO:0000259" key="2">
    <source>
        <dbReference type="Pfam" id="PF13439"/>
    </source>
</evidence>